<dbReference type="GO" id="GO:0004165">
    <property type="term" value="F:delta(3)-delta(2)-enoyl-CoA isomerase activity"/>
    <property type="evidence" value="ECO:0007669"/>
    <property type="project" value="TreeGrafter"/>
</dbReference>
<gene>
    <name evidence="1" type="ORF">I7I51_02966</name>
</gene>
<keyword evidence="1" id="KW-0413">Isomerase</keyword>
<dbReference type="InterPro" id="IPR001753">
    <property type="entry name" value="Enoyl-CoA_hydra/iso"/>
</dbReference>
<proteinExistence type="predicted"/>
<dbReference type="Proteomes" id="UP000663671">
    <property type="component" value="Chromosome 6"/>
</dbReference>
<dbReference type="PANTHER" id="PTHR11941:SF75">
    <property type="entry name" value="ENOYL-COA HYDRATASE_ISOMERASE FAMILY PROTEIN"/>
    <property type="match status" value="1"/>
</dbReference>
<protein>
    <submittedName>
        <fullName evidence="1">Enoyl-CoA hydratase/isomerase</fullName>
    </submittedName>
</protein>
<dbReference type="SUPFAM" id="SSF52096">
    <property type="entry name" value="ClpP/crotonase"/>
    <property type="match status" value="1"/>
</dbReference>
<sequence>MTSPLFTIQKSEGVLTCTQPQDAVYLLTFNFAPDNRLTEDFCQAMLLSLDIIQFKYPPGVVITTSAIQKFYSNGLDLQKAVATKGFFENNLFALFKRLITYPLPTVALINGHAFAGGFMTAMYHDYRIFNSSRGFLCLNEVHFGAPLKPAMCSIFREKIANPAIFRTIVQEGYRFSGREALEHRIVDALGGVDVALALIEKKKLTKLPISGVFGQLRREMYRETYELLERCGDDTAEAEKEAEKELKVNESGLKRVEEWQRRGGKAAKL</sequence>
<dbReference type="InterPro" id="IPR029045">
    <property type="entry name" value="ClpP/crotonase-like_dom_sf"/>
</dbReference>
<reference evidence="1" key="1">
    <citation type="submission" date="2021-01" db="EMBL/GenBank/DDBJ databases">
        <title>Chromosome-level genome assembly of a human fungal pathogen reveals clustering of transcriptionally co-regulated genes.</title>
        <authorList>
            <person name="Voorhies M."/>
            <person name="Cohen S."/>
            <person name="Shea T.P."/>
            <person name="Petrus S."/>
            <person name="Munoz J.F."/>
            <person name="Poplawski S."/>
            <person name="Goldman W.E."/>
            <person name="Michael T."/>
            <person name="Cuomo C.A."/>
            <person name="Sil A."/>
            <person name="Beyhan S."/>
        </authorList>
    </citation>
    <scope>NUCLEOTIDE SEQUENCE</scope>
    <source>
        <strain evidence="1">WU24</strain>
    </source>
</reference>
<dbReference type="OrthoDB" id="1696280at2759"/>
<accession>A0A8A1MRT3</accession>
<dbReference type="AlphaFoldDB" id="A0A8A1MRT3"/>
<dbReference type="GO" id="GO:0005777">
    <property type="term" value="C:peroxisome"/>
    <property type="evidence" value="ECO:0007669"/>
    <property type="project" value="TreeGrafter"/>
</dbReference>
<dbReference type="GO" id="GO:0006635">
    <property type="term" value="P:fatty acid beta-oxidation"/>
    <property type="evidence" value="ECO:0007669"/>
    <property type="project" value="TreeGrafter"/>
</dbReference>
<organism evidence="1 2">
    <name type="scientific">Ajellomyces capsulatus</name>
    <name type="common">Darling's disease fungus</name>
    <name type="synonym">Histoplasma capsulatum</name>
    <dbReference type="NCBI Taxonomy" id="5037"/>
    <lineage>
        <taxon>Eukaryota</taxon>
        <taxon>Fungi</taxon>
        <taxon>Dikarya</taxon>
        <taxon>Ascomycota</taxon>
        <taxon>Pezizomycotina</taxon>
        <taxon>Eurotiomycetes</taxon>
        <taxon>Eurotiomycetidae</taxon>
        <taxon>Onygenales</taxon>
        <taxon>Ajellomycetaceae</taxon>
        <taxon>Histoplasma</taxon>
    </lineage>
</organism>
<dbReference type="PANTHER" id="PTHR11941">
    <property type="entry name" value="ENOYL-COA HYDRATASE-RELATED"/>
    <property type="match status" value="1"/>
</dbReference>
<dbReference type="Pfam" id="PF00378">
    <property type="entry name" value="ECH_1"/>
    <property type="match status" value="1"/>
</dbReference>
<dbReference type="EMBL" id="CP069116">
    <property type="protein sequence ID" value="QSS66757.1"/>
    <property type="molecule type" value="Genomic_DNA"/>
</dbReference>
<name>A0A8A1MRT3_AJECA</name>
<evidence type="ECO:0000313" key="1">
    <source>
        <dbReference type="EMBL" id="QSS66757.1"/>
    </source>
</evidence>
<dbReference type="VEuPathDB" id="FungiDB:I7I51_02966"/>
<dbReference type="CDD" id="cd06558">
    <property type="entry name" value="crotonase-like"/>
    <property type="match status" value="1"/>
</dbReference>
<dbReference type="Gene3D" id="3.90.226.10">
    <property type="entry name" value="2-enoyl-CoA Hydratase, Chain A, domain 1"/>
    <property type="match status" value="1"/>
</dbReference>
<evidence type="ECO:0000313" key="2">
    <source>
        <dbReference type="Proteomes" id="UP000663671"/>
    </source>
</evidence>